<protein>
    <submittedName>
        <fullName evidence="4">EAL domain-containing protein</fullName>
    </submittedName>
</protein>
<dbReference type="AlphaFoldDB" id="A0A848KYF2"/>
<evidence type="ECO:0000313" key="5">
    <source>
        <dbReference type="Proteomes" id="UP000550729"/>
    </source>
</evidence>
<feature type="domain" description="GGDEF" evidence="3">
    <location>
        <begin position="311"/>
        <end position="445"/>
    </location>
</feature>
<dbReference type="Pfam" id="PF13426">
    <property type="entry name" value="PAS_9"/>
    <property type="match status" value="1"/>
</dbReference>
<dbReference type="EMBL" id="JABBNB010000003">
    <property type="protein sequence ID" value="NMO00468.1"/>
    <property type="molecule type" value="Genomic_DNA"/>
</dbReference>
<evidence type="ECO:0000313" key="4">
    <source>
        <dbReference type="EMBL" id="NMO00468.1"/>
    </source>
</evidence>
<dbReference type="Pfam" id="PF00563">
    <property type="entry name" value="EAL"/>
    <property type="match status" value="1"/>
</dbReference>
<dbReference type="InterPro" id="IPR052155">
    <property type="entry name" value="Biofilm_reg_signaling"/>
</dbReference>
<dbReference type="Gene3D" id="3.30.70.270">
    <property type="match status" value="1"/>
</dbReference>
<comment type="caution">
    <text evidence="4">The sequence shown here is derived from an EMBL/GenBank/DDBJ whole genome shotgun (WGS) entry which is preliminary data.</text>
</comment>
<dbReference type="InterPro" id="IPR035919">
    <property type="entry name" value="EAL_sf"/>
</dbReference>
<dbReference type="InterPro" id="IPR000014">
    <property type="entry name" value="PAS"/>
</dbReference>
<dbReference type="Pfam" id="PF00990">
    <property type="entry name" value="GGDEF"/>
    <property type="match status" value="1"/>
</dbReference>
<sequence>MKGGRSVHDETPNDGADVPSSSRDVSDAAMVASLRLVAHFAADAIVVHQEGRIVYANALAAALAKVSSEDAMIGASIMDFVPPDGAAALFERLTGIGPELGATSEPTLTTMRDTSGGEVPVRSATVRTEWNGGPAFQTMFRVESIGLFGSAIRLHRPSFPDPMMARLESVLPSLQQAVIVISADGIIELANPVAVALLSLPAELIPGIRAESLAIAFPGGESPIDECLRSGASATDRRATVVGPVGERTLLCSCRRLDAAPHSPLIVTLVDVTLHGGAIGAERDALTGLTNRTGVVAAIDALVGALDGAAASVLICVMDVRDLATVNDVVGHDAGDQVLRTIGARIAAVAPAGSIVGRTDGDQFAVVTRMSGAAAEISGLVDRLHTVVVQPITYGLRSHRVTVGVGFTTASVDDARTAPNLLRDAEVALRYAKRSPRLPFVEFEADQRDQLHRRQHIEHDLRDTLLKHPDRLYVVYQPIVRLGDRRVVAVEALIRWEHPILGVIGPDEFIPIAEESDLIELIGAFVQRTAGREFAARPWTAQMILTVNASRRELTDWNYPSRLRTTLRDVGLPPARLCIEASESMIADGGDVVPIIAELRSTGALVALDDFGTGASSLSQLNDLPLDFIKTAKGFTDALDGRDGPQAVLAAIAAIGVANGLRVVVEGVETAVQAAAVAKSGVALAQGFHFARPMSLDDLERLIDIDAPVDPADPLGGRPLRP</sequence>
<dbReference type="SMART" id="SM00267">
    <property type="entry name" value="GGDEF"/>
    <property type="match status" value="1"/>
</dbReference>
<dbReference type="SUPFAM" id="SSF141868">
    <property type="entry name" value="EAL domain-like"/>
    <property type="match status" value="1"/>
</dbReference>
<dbReference type="PANTHER" id="PTHR44757">
    <property type="entry name" value="DIGUANYLATE CYCLASE DGCP"/>
    <property type="match status" value="1"/>
</dbReference>
<dbReference type="SUPFAM" id="SSF55785">
    <property type="entry name" value="PYP-like sensor domain (PAS domain)"/>
    <property type="match status" value="2"/>
</dbReference>
<dbReference type="NCBIfam" id="TIGR00254">
    <property type="entry name" value="GGDEF"/>
    <property type="match status" value="1"/>
</dbReference>
<dbReference type="CDD" id="cd01948">
    <property type="entry name" value="EAL"/>
    <property type="match status" value="1"/>
</dbReference>
<gene>
    <name evidence="4" type="ORF">HH308_04475</name>
</gene>
<dbReference type="Gene3D" id="3.30.450.20">
    <property type="entry name" value="PAS domain"/>
    <property type="match status" value="2"/>
</dbReference>
<dbReference type="InterPro" id="IPR029787">
    <property type="entry name" value="Nucleotide_cyclase"/>
</dbReference>
<dbReference type="SUPFAM" id="SSF55073">
    <property type="entry name" value="Nucleotide cyclase"/>
    <property type="match status" value="1"/>
</dbReference>
<dbReference type="Proteomes" id="UP000550729">
    <property type="component" value="Unassembled WGS sequence"/>
</dbReference>
<keyword evidence="5" id="KW-1185">Reference proteome</keyword>
<dbReference type="PANTHER" id="PTHR44757:SF2">
    <property type="entry name" value="BIOFILM ARCHITECTURE MAINTENANCE PROTEIN MBAA"/>
    <property type="match status" value="1"/>
</dbReference>
<dbReference type="InterPro" id="IPR000160">
    <property type="entry name" value="GGDEF_dom"/>
</dbReference>
<reference evidence="4 5" key="1">
    <citation type="submission" date="2020-04" db="EMBL/GenBank/DDBJ databases">
        <title>Gordonia sp. nov. TBRC 11910.</title>
        <authorList>
            <person name="Suriyachadkun C."/>
        </authorList>
    </citation>
    <scope>NUCLEOTIDE SEQUENCE [LARGE SCALE GENOMIC DNA]</scope>
    <source>
        <strain evidence="4 5">TBRC 11910</strain>
    </source>
</reference>
<dbReference type="InterPro" id="IPR001633">
    <property type="entry name" value="EAL_dom"/>
</dbReference>
<accession>A0A848KYF2</accession>
<dbReference type="CDD" id="cd01949">
    <property type="entry name" value="GGDEF"/>
    <property type="match status" value="1"/>
</dbReference>
<feature type="compositionally biased region" description="Basic and acidic residues" evidence="1">
    <location>
        <begin position="1"/>
        <end position="11"/>
    </location>
</feature>
<dbReference type="SMART" id="SM00052">
    <property type="entry name" value="EAL"/>
    <property type="match status" value="1"/>
</dbReference>
<evidence type="ECO:0000259" key="2">
    <source>
        <dbReference type="PROSITE" id="PS50883"/>
    </source>
</evidence>
<dbReference type="RefSeq" id="WP_170192961.1">
    <property type="nucleotide sequence ID" value="NZ_JABBNB010000003.1"/>
</dbReference>
<dbReference type="InterPro" id="IPR035965">
    <property type="entry name" value="PAS-like_dom_sf"/>
</dbReference>
<dbReference type="InterPro" id="IPR043128">
    <property type="entry name" value="Rev_trsase/Diguanyl_cyclase"/>
</dbReference>
<proteinExistence type="predicted"/>
<dbReference type="PROSITE" id="PS50887">
    <property type="entry name" value="GGDEF"/>
    <property type="match status" value="1"/>
</dbReference>
<feature type="region of interest" description="Disordered" evidence="1">
    <location>
        <begin position="1"/>
        <end position="23"/>
    </location>
</feature>
<dbReference type="PROSITE" id="PS50883">
    <property type="entry name" value="EAL"/>
    <property type="match status" value="1"/>
</dbReference>
<organism evidence="4 5">
    <name type="scientific">Gordonia asplenii</name>
    <dbReference type="NCBI Taxonomy" id="2725283"/>
    <lineage>
        <taxon>Bacteria</taxon>
        <taxon>Bacillati</taxon>
        <taxon>Actinomycetota</taxon>
        <taxon>Actinomycetes</taxon>
        <taxon>Mycobacteriales</taxon>
        <taxon>Gordoniaceae</taxon>
        <taxon>Gordonia</taxon>
    </lineage>
</organism>
<name>A0A848KYF2_9ACTN</name>
<dbReference type="SMART" id="SM00091">
    <property type="entry name" value="PAS"/>
    <property type="match status" value="2"/>
</dbReference>
<feature type="domain" description="EAL" evidence="2">
    <location>
        <begin position="454"/>
        <end position="707"/>
    </location>
</feature>
<dbReference type="Gene3D" id="3.20.20.450">
    <property type="entry name" value="EAL domain"/>
    <property type="match status" value="1"/>
</dbReference>
<evidence type="ECO:0000256" key="1">
    <source>
        <dbReference type="SAM" id="MobiDB-lite"/>
    </source>
</evidence>
<evidence type="ECO:0000259" key="3">
    <source>
        <dbReference type="PROSITE" id="PS50887"/>
    </source>
</evidence>